<accession>A0A699W9T0</accession>
<organism evidence="2">
    <name type="scientific">Tanacetum cinerariifolium</name>
    <name type="common">Dalmatian daisy</name>
    <name type="synonym">Chrysanthemum cinerariifolium</name>
    <dbReference type="NCBI Taxonomy" id="118510"/>
    <lineage>
        <taxon>Eukaryota</taxon>
        <taxon>Viridiplantae</taxon>
        <taxon>Streptophyta</taxon>
        <taxon>Embryophyta</taxon>
        <taxon>Tracheophyta</taxon>
        <taxon>Spermatophyta</taxon>
        <taxon>Magnoliopsida</taxon>
        <taxon>eudicotyledons</taxon>
        <taxon>Gunneridae</taxon>
        <taxon>Pentapetalae</taxon>
        <taxon>asterids</taxon>
        <taxon>campanulids</taxon>
        <taxon>Asterales</taxon>
        <taxon>Asteraceae</taxon>
        <taxon>Asteroideae</taxon>
        <taxon>Anthemideae</taxon>
        <taxon>Anthemidinae</taxon>
        <taxon>Tanacetum</taxon>
    </lineage>
</organism>
<reference evidence="2" key="1">
    <citation type="journal article" date="2019" name="Sci. Rep.">
        <title>Draft genome of Tanacetum cinerariifolium, the natural source of mosquito coil.</title>
        <authorList>
            <person name="Yamashiro T."/>
            <person name="Shiraishi A."/>
            <person name="Satake H."/>
            <person name="Nakayama K."/>
        </authorList>
    </citation>
    <scope>NUCLEOTIDE SEQUENCE</scope>
</reference>
<sequence length="115" mass="10999">QVGNRASKEFRVKGSAATPTVGLRVGVAGGGLGGLSGKEPPPVSSSLIREVIVSSIGSVGLDEEGISGIGSVDATPELGAGPNEIDEGEDYLGGEGIGSVEGCGSTTGDGGGGET</sequence>
<proteinExistence type="predicted"/>
<evidence type="ECO:0000256" key="1">
    <source>
        <dbReference type="SAM" id="MobiDB-lite"/>
    </source>
</evidence>
<protein>
    <submittedName>
        <fullName evidence="2">Uncharacterized protein</fullName>
    </submittedName>
</protein>
<name>A0A699W9T0_TANCI</name>
<feature type="region of interest" description="Disordered" evidence="1">
    <location>
        <begin position="68"/>
        <end position="115"/>
    </location>
</feature>
<comment type="caution">
    <text evidence="2">The sequence shown here is derived from an EMBL/GenBank/DDBJ whole genome shotgun (WGS) entry which is preliminary data.</text>
</comment>
<dbReference type="AlphaFoldDB" id="A0A699W9T0"/>
<gene>
    <name evidence="2" type="ORF">Tci_914525</name>
</gene>
<feature type="non-terminal residue" evidence="2">
    <location>
        <position position="115"/>
    </location>
</feature>
<evidence type="ECO:0000313" key="2">
    <source>
        <dbReference type="EMBL" id="GFD42556.1"/>
    </source>
</evidence>
<feature type="non-terminal residue" evidence="2">
    <location>
        <position position="1"/>
    </location>
</feature>
<dbReference type="EMBL" id="BKCJ011577040">
    <property type="protein sequence ID" value="GFD42556.1"/>
    <property type="molecule type" value="Genomic_DNA"/>
</dbReference>
<feature type="compositionally biased region" description="Gly residues" evidence="1">
    <location>
        <begin position="93"/>
        <end position="115"/>
    </location>
</feature>